<dbReference type="GO" id="GO:0036157">
    <property type="term" value="C:outer dynein arm"/>
    <property type="evidence" value="ECO:0007669"/>
    <property type="project" value="InterPro"/>
</dbReference>
<dbReference type="InParanoid" id="A0A7R8YXE9"/>
<dbReference type="GO" id="GO:0003351">
    <property type="term" value="P:epithelial cilium movement involved in extracellular fluid movement"/>
    <property type="evidence" value="ECO:0007669"/>
    <property type="project" value="TreeGrafter"/>
</dbReference>
<sequence length="107" mass="12200">MASGRDLPGSDDHRVTTNSSLVDDNPKITMEELLRLKDECLTKIRAEELYQVRNDAKLRAVYTSQSYDEFKDIVDAAHLKPINKKDKMDASTKSRLWNTAAKECPKD</sequence>
<dbReference type="GO" id="GO:0036159">
    <property type="term" value="P:inner dynein arm assembly"/>
    <property type="evidence" value="ECO:0007669"/>
    <property type="project" value="TreeGrafter"/>
</dbReference>
<dbReference type="Proteomes" id="UP000594454">
    <property type="component" value="Chromosome 4"/>
</dbReference>
<accession>A0A7R8YXE9</accession>
<reference evidence="3 4" key="1">
    <citation type="submission" date="2020-11" db="EMBL/GenBank/DDBJ databases">
        <authorList>
            <person name="Wallbank WR R."/>
            <person name="Pardo Diaz C."/>
            <person name="Kozak K."/>
            <person name="Martin S."/>
            <person name="Jiggins C."/>
            <person name="Moest M."/>
            <person name="Warren A I."/>
            <person name="Generalovic N T."/>
            <person name="Byers J.R.P. K."/>
            <person name="Montejo-Kovacevich G."/>
            <person name="Yen C E."/>
        </authorList>
    </citation>
    <scope>NUCLEOTIDE SEQUENCE [LARGE SCALE GENOMIC DNA]</scope>
</reference>
<dbReference type="AlphaFoldDB" id="A0A7R8YXE9"/>
<gene>
    <name evidence="3" type="ORF">HERILL_LOCUS11903</name>
</gene>
<dbReference type="EMBL" id="LR899012">
    <property type="protein sequence ID" value="CAD7089348.1"/>
    <property type="molecule type" value="Genomic_DNA"/>
</dbReference>
<feature type="region of interest" description="Disordered" evidence="1">
    <location>
        <begin position="1"/>
        <end position="23"/>
    </location>
</feature>
<feature type="domain" description="Dynein attachment factor N-terminal" evidence="2">
    <location>
        <begin position="35"/>
        <end position="98"/>
    </location>
</feature>
<evidence type="ECO:0000256" key="1">
    <source>
        <dbReference type="SAM" id="MobiDB-lite"/>
    </source>
</evidence>
<dbReference type="InterPro" id="IPR031733">
    <property type="entry name" value="Dynein_attach_N"/>
</dbReference>
<evidence type="ECO:0000313" key="4">
    <source>
        <dbReference type="Proteomes" id="UP000594454"/>
    </source>
</evidence>
<keyword evidence="4" id="KW-1185">Reference proteome</keyword>
<protein>
    <recommendedName>
        <fullName evidence="2">Dynein attachment factor N-terminal domain-containing protein</fullName>
    </recommendedName>
</protein>
<organism evidence="3 4">
    <name type="scientific">Hermetia illucens</name>
    <name type="common">Black soldier fly</name>
    <dbReference type="NCBI Taxonomy" id="343691"/>
    <lineage>
        <taxon>Eukaryota</taxon>
        <taxon>Metazoa</taxon>
        <taxon>Ecdysozoa</taxon>
        <taxon>Arthropoda</taxon>
        <taxon>Hexapoda</taxon>
        <taxon>Insecta</taxon>
        <taxon>Pterygota</taxon>
        <taxon>Neoptera</taxon>
        <taxon>Endopterygota</taxon>
        <taxon>Diptera</taxon>
        <taxon>Brachycera</taxon>
        <taxon>Stratiomyomorpha</taxon>
        <taxon>Stratiomyidae</taxon>
        <taxon>Hermetiinae</taxon>
        <taxon>Hermetia</taxon>
    </lineage>
</organism>
<name>A0A7R8YXE9_HERIL</name>
<dbReference type="PANTHER" id="PTHR28572">
    <property type="entry name" value="COILED-COIL DOMAIN-CONTAINING PROTEIN 103"/>
    <property type="match status" value="1"/>
</dbReference>
<proteinExistence type="predicted"/>
<dbReference type="PANTHER" id="PTHR28572:SF1">
    <property type="entry name" value="COILED-COIL DOMAIN-CONTAINING PROTEIN 103"/>
    <property type="match status" value="1"/>
</dbReference>
<dbReference type="Pfam" id="PF15867">
    <property type="entry name" value="Dynein_attach_N"/>
    <property type="match status" value="1"/>
</dbReference>
<dbReference type="GO" id="GO:0005576">
    <property type="term" value="C:extracellular region"/>
    <property type="evidence" value="ECO:0007669"/>
    <property type="project" value="GOC"/>
</dbReference>
<dbReference type="GO" id="GO:0007368">
    <property type="term" value="P:determination of left/right symmetry"/>
    <property type="evidence" value="ECO:0007669"/>
    <property type="project" value="TreeGrafter"/>
</dbReference>
<dbReference type="OrthoDB" id="447931at2759"/>
<evidence type="ECO:0000259" key="2">
    <source>
        <dbReference type="Pfam" id="PF15867"/>
    </source>
</evidence>
<dbReference type="InterPro" id="IPR042422">
    <property type="entry name" value="CC103"/>
</dbReference>
<dbReference type="OMA" id="MDNWKIT"/>
<evidence type="ECO:0000313" key="3">
    <source>
        <dbReference type="EMBL" id="CAD7089348.1"/>
    </source>
</evidence>